<dbReference type="InterPro" id="IPR036908">
    <property type="entry name" value="RlpA-like_sf"/>
</dbReference>
<keyword evidence="4" id="KW-0449">Lipoprotein</keyword>
<evidence type="ECO:0000256" key="5">
    <source>
        <dbReference type="RuleBase" id="RU003495"/>
    </source>
</evidence>
<keyword evidence="2 4" id="KW-0456">Lyase</keyword>
<evidence type="ECO:0000313" key="8">
    <source>
        <dbReference type="EMBL" id="PZQ45836.1"/>
    </source>
</evidence>
<dbReference type="Gene3D" id="2.40.40.10">
    <property type="entry name" value="RlpA-like domain"/>
    <property type="match status" value="1"/>
</dbReference>
<dbReference type="CDD" id="cd22268">
    <property type="entry name" value="DPBB_RlpA-like"/>
    <property type="match status" value="1"/>
</dbReference>
<keyword evidence="3 4" id="KW-0961">Cell wall biogenesis/degradation</keyword>
<dbReference type="Proteomes" id="UP000249417">
    <property type="component" value="Unassembled WGS sequence"/>
</dbReference>
<comment type="function">
    <text evidence="4">Lytic transglycosylase with a strong preference for naked glycan strands that lack stem peptides.</text>
</comment>
<sequence>MKIFSLIAALFSVLLLTACAETQFGANLAKNVTRDNRSQGGYKVGNPYLIDGQEYYPQENFNYSETGIASWYGPGFHSKSTANGEQYDQNELTAAHRTLQMPSLVRVTNLENGRSVVVRVNDRGPYARGRIIDVSSKAAELLAMKGKGTAKVRVETLPAESRRIAEDARAGKDTRGYEIALNGNPRPAQPNMPVTLYPTPTAIAVQTTAPEDTMGATQVASVEAVPLEPSRLAPVQGHIANDGRFMPNPVVTQQPVVASSSNIFVQAGAFSDQANAQKLATRLTSYGNAKVYPTTVNGRSFYRVRLGPFAAVPQADAALNQVLLGGVNNALIVVD</sequence>
<dbReference type="Pfam" id="PF03330">
    <property type="entry name" value="DPBB_1"/>
    <property type="match status" value="1"/>
</dbReference>
<evidence type="ECO:0000256" key="3">
    <source>
        <dbReference type="ARBA" id="ARBA00023316"/>
    </source>
</evidence>
<keyword evidence="4" id="KW-1003">Cell membrane</keyword>
<comment type="similarity">
    <text evidence="4 5">Belongs to the RlpA family.</text>
</comment>
<keyword evidence="4" id="KW-0564">Palmitate</keyword>
<dbReference type="InterPro" id="IPR007730">
    <property type="entry name" value="SPOR-like_dom"/>
</dbReference>
<evidence type="ECO:0000256" key="4">
    <source>
        <dbReference type="HAMAP-Rule" id="MF_02071"/>
    </source>
</evidence>
<dbReference type="PANTHER" id="PTHR34183">
    <property type="entry name" value="ENDOLYTIC PEPTIDOGLYCAN TRANSGLYCOSYLASE RLPA"/>
    <property type="match status" value="1"/>
</dbReference>
<dbReference type="InterPro" id="IPR009009">
    <property type="entry name" value="RlpA-like_DPBB"/>
</dbReference>
<dbReference type="PANTHER" id="PTHR34183:SF8">
    <property type="entry name" value="ENDOLYTIC PEPTIDOGLYCAN TRANSGLYCOSYLASE RLPA-RELATED"/>
    <property type="match status" value="1"/>
</dbReference>
<dbReference type="PROSITE" id="PS51724">
    <property type="entry name" value="SPOR"/>
    <property type="match status" value="1"/>
</dbReference>
<keyword evidence="1 6" id="KW-0732">Signal</keyword>
<dbReference type="NCBIfam" id="TIGR00413">
    <property type="entry name" value="rlpA"/>
    <property type="match status" value="1"/>
</dbReference>
<dbReference type="HAMAP" id="MF_02071">
    <property type="entry name" value="RlpA"/>
    <property type="match status" value="1"/>
</dbReference>
<gene>
    <name evidence="4" type="primary">rlpA</name>
    <name evidence="8" type="ORF">DI551_06375</name>
</gene>
<dbReference type="PROSITE" id="PS51257">
    <property type="entry name" value="PROKAR_LIPOPROTEIN"/>
    <property type="match status" value="1"/>
</dbReference>
<organism evidence="8 9">
    <name type="scientific">Micavibrio aeruginosavorus</name>
    <dbReference type="NCBI Taxonomy" id="349221"/>
    <lineage>
        <taxon>Bacteria</taxon>
        <taxon>Pseudomonadati</taxon>
        <taxon>Bdellovibrionota</taxon>
        <taxon>Bdellovibrionia</taxon>
        <taxon>Bdellovibrionales</taxon>
        <taxon>Pseudobdellovibrionaceae</taxon>
        <taxon>Micavibrio</taxon>
    </lineage>
</organism>
<dbReference type="GO" id="GO:0005886">
    <property type="term" value="C:plasma membrane"/>
    <property type="evidence" value="ECO:0007669"/>
    <property type="project" value="UniProtKB-SubCell"/>
</dbReference>
<dbReference type="EC" id="4.2.2.-" evidence="4"/>
<dbReference type="GO" id="GO:0042834">
    <property type="term" value="F:peptidoglycan binding"/>
    <property type="evidence" value="ECO:0007669"/>
    <property type="project" value="InterPro"/>
</dbReference>
<dbReference type="GO" id="GO:0008932">
    <property type="term" value="F:lytic endotransglycosylase activity"/>
    <property type="evidence" value="ECO:0007669"/>
    <property type="project" value="UniProtKB-UniRule"/>
</dbReference>
<name>A0A2W5MXE5_9BACT</name>
<evidence type="ECO:0000313" key="9">
    <source>
        <dbReference type="Proteomes" id="UP000249417"/>
    </source>
</evidence>
<dbReference type="AlphaFoldDB" id="A0A2W5MXE5"/>
<dbReference type="EMBL" id="QFQB01000038">
    <property type="protein sequence ID" value="PZQ45836.1"/>
    <property type="molecule type" value="Genomic_DNA"/>
</dbReference>
<dbReference type="InterPro" id="IPR034718">
    <property type="entry name" value="RlpA"/>
</dbReference>
<comment type="caution">
    <text evidence="8">The sequence shown here is derived from an EMBL/GenBank/DDBJ whole genome shotgun (WGS) entry which is preliminary data.</text>
</comment>
<feature type="signal peptide" evidence="6">
    <location>
        <begin position="1"/>
        <end position="20"/>
    </location>
</feature>
<feature type="chain" id="PRO_5016186729" description="Probable endolytic peptidoglycan transglycosylase RlpA" evidence="6">
    <location>
        <begin position="21"/>
        <end position="335"/>
    </location>
</feature>
<dbReference type="Pfam" id="PF05036">
    <property type="entry name" value="SPOR"/>
    <property type="match status" value="1"/>
</dbReference>
<proteinExistence type="inferred from homology"/>
<protein>
    <recommendedName>
        <fullName evidence="4">Probable endolytic peptidoglycan transglycosylase RlpA</fullName>
        <ecNumber evidence="4">4.2.2.-</ecNumber>
    </recommendedName>
</protein>
<reference evidence="8 9" key="1">
    <citation type="submission" date="2017-08" db="EMBL/GenBank/DDBJ databases">
        <title>Infants hospitalized years apart are colonized by the same room-sourced microbial strains.</title>
        <authorList>
            <person name="Brooks B."/>
            <person name="Olm M.R."/>
            <person name="Firek B.A."/>
            <person name="Baker R."/>
            <person name="Thomas B.C."/>
            <person name="Morowitz M.J."/>
            <person name="Banfield J.F."/>
        </authorList>
    </citation>
    <scope>NUCLEOTIDE SEQUENCE [LARGE SCALE GENOMIC DNA]</scope>
    <source>
        <strain evidence="8">S2_005_002_R2_29</strain>
    </source>
</reference>
<keyword evidence="4" id="KW-0472">Membrane</keyword>
<dbReference type="Gene3D" id="3.30.70.1070">
    <property type="entry name" value="Sporulation related repeat"/>
    <property type="match status" value="1"/>
</dbReference>
<evidence type="ECO:0000256" key="2">
    <source>
        <dbReference type="ARBA" id="ARBA00023239"/>
    </source>
</evidence>
<dbReference type="InterPro" id="IPR012997">
    <property type="entry name" value="RplA"/>
</dbReference>
<dbReference type="GO" id="GO:0000270">
    <property type="term" value="P:peptidoglycan metabolic process"/>
    <property type="evidence" value="ECO:0007669"/>
    <property type="project" value="UniProtKB-UniRule"/>
</dbReference>
<comment type="subcellular location">
    <subcellularLocation>
        <location evidence="4">Cell membrane</location>
        <topology evidence="4">Lipid-anchor</topology>
    </subcellularLocation>
</comment>
<accession>A0A2W5MXE5</accession>
<dbReference type="SUPFAM" id="SSF50685">
    <property type="entry name" value="Barwin-like endoglucanases"/>
    <property type="match status" value="1"/>
</dbReference>
<dbReference type="GO" id="GO:0071555">
    <property type="term" value="P:cell wall organization"/>
    <property type="evidence" value="ECO:0007669"/>
    <property type="project" value="UniProtKB-KW"/>
</dbReference>
<evidence type="ECO:0000256" key="1">
    <source>
        <dbReference type="ARBA" id="ARBA00022729"/>
    </source>
</evidence>
<evidence type="ECO:0000256" key="6">
    <source>
        <dbReference type="SAM" id="SignalP"/>
    </source>
</evidence>
<evidence type="ECO:0000259" key="7">
    <source>
        <dbReference type="PROSITE" id="PS51724"/>
    </source>
</evidence>
<dbReference type="InterPro" id="IPR036680">
    <property type="entry name" value="SPOR-like_sf"/>
</dbReference>
<dbReference type="SUPFAM" id="SSF110997">
    <property type="entry name" value="Sporulation related repeat"/>
    <property type="match status" value="1"/>
</dbReference>
<feature type="domain" description="SPOR" evidence="7">
    <location>
        <begin position="257"/>
        <end position="335"/>
    </location>
</feature>